<keyword evidence="1" id="KW-0479">Metal-binding</keyword>
<dbReference type="InterPro" id="IPR001303">
    <property type="entry name" value="Aldolase_II/adducin_N"/>
</dbReference>
<name>A0A6A5WPL3_9PLEO</name>
<dbReference type="GO" id="GO:0016832">
    <property type="term" value="F:aldehyde-lyase activity"/>
    <property type="evidence" value="ECO:0007669"/>
    <property type="project" value="TreeGrafter"/>
</dbReference>
<feature type="domain" description="Class II aldolase/adducin N-terminal" evidence="3">
    <location>
        <begin position="15"/>
        <end position="220"/>
    </location>
</feature>
<proteinExistence type="predicted"/>
<evidence type="ECO:0000256" key="1">
    <source>
        <dbReference type="ARBA" id="ARBA00022723"/>
    </source>
</evidence>
<dbReference type="SMART" id="SM01007">
    <property type="entry name" value="Aldolase_II"/>
    <property type="match status" value="1"/>
</dbReference>
<dbReference type="Gene3D" id="3.40.225.10">
    <property type="entry name" value="Class II aldolase/adducin N-terminal domain"/>
    <property type="match status" value="1"/>
</dbReference>
<dbReference type="InterPro" id="IPR036409">
    <property type="entry name" value="Aldolase_II/adducin_N_sf"/>
</dbReference>
<protein>
    <submittedName>
        <fullName evidence="4">Arad-like aldolase/epimerase</fullName>
    </submittedName>
</protein>
<dbReference type="EMBL" id="ML977571">
    <property type="protein sequence ID" value="KAF2003642.1"/>
    <property type="molecule type" value="Genomic_DNA"/>
</dbReference>
<reference evidence="4" key="1">
    <citation type="journal article" date="2020" name="Stud. Mycol.">
        <title>101 Dothideomycetes genomes: a test case for predicting lifestyles and emergence of pathogens.</title>
        <authorList>
            <person name="Haridas S."/>
            <person name="Albert R."/>
            <person name="Binder M."/>
            <person name="Bloem J."/>
            <person name="Labutti K."/>
            <person name="Salamov A."/>
            <person name="Andreopoulos B."/>
            <person name="Baker S."/>
            <person name="Barry K."/>
            <person name="Bills G."/>
            <person name="Bluhm B."/>
            <person name="Cannon C."/>
            <person name="Castanera R."/>
            <person name="Culley D."/>
            <person name="Daum C."/>
            <person name="Ezra D."/>
            <person name="Gonzalez J."/>
            <person name="Henrissat B."/>
            <person name="Kuo A."/>
            <person name="Liang C."/>
            <person name="Lipzen A."/>
            <person name="Lutzoni F."/>
            <person name="Magnuson J."/>
            <person name="Mondo S."/>
            <person name="Nolan M."/>
            <person name="Ohm R."/>
            <person name="Pangilinan J."/>
            <person name="Park H.-J."/>
            <person name="Ramirez L."/>
            <person name="Alfaro M."/>
            <person name="Sun H."/>
            <person name="Tritt A."/>
            <person name="Yoshinaga Y."/>
            <person name="Zwiers L.-H."/>
            <person name="Turgeon B."/>
            <person name="Goodwin S."/>
            <person name="Spatafora J."/>
            <person name="Crous P."/>
            <person name="Grigoriev I."/>
        </authorList>
    </citation>
    <scope>NUCLEOTIDE SEQUENCE</scope>
    <source>
        <strain evidence="4">CBS 123094</strain>
    </source>
</reference>
<keyword evidence="5" id="KW-1185">Reference proteome</keyword>
<evidence type="ECO:0000313" key="5">
    <source>
        <dbReference type="Proteomes" id="UP000799779"/>
    </source>
</evidence>
<evidence type="ECO:0000259" key="3">
    <source>
        <dbReference type="SMART" id="SM01007"/>
    </source>
</evidence>
<dbReference type="AlphaFoldDB" id="A0A6A5WPL3"/>
<organism evidence="4 5">
    <name type="scientific">Amniculicola lignicola CBS 123094</name>
    <dbReference type="NCBI Taxonomy" id="1392246"/>
    <lineage>
        <taxon>Eukaryota</taxon>
        <taxon>Fungi</taxon>
        <taxon>Dikarya</taxon>
        <taxon>Ascomycota</taxon>
        <taxon>Pezizomycotina</taxon>
        <taxon>Dothideomycetes</taxon>
        <taxon>Pleosporomycetidae</taxon>
        <taxon>Pleosporales</taxon>
        <taxon>Amniculicolaceae</taxon>
        <taxon>Amniculicola</taxon>
    </lineage>
</organism>
<dbReference type="PANTHER" id="PTHR22789">
    <property type="entry name" value="FUCULOSE PHOSPHATE ALDOLASE"/>
    <property type="match status" value="1"/>
</dbReference>
<dbReference type="GO" id="GO:0046872">
    <property type="term" value="F:metal ion binding"/>
    <property type="evidence" value="ECO:0007669"/>
    <property type="project" value="UniProtKB-KW"/>
</dbReference>
<accession>A0A6A5WPL3</accession>
<evidence type="ECO:0000313" key="4">
    <source>
        <dbReference type="EMBL" id="KAF2003642.1"/>
    </source>
</evidence>
<dbReference type="Pfam" id="PF00596">
    <property type="entry name" value="Aldolase_II"/>
    <property type="match status" value="1"/>
</dbReference>
<gene>
    <name evidence="4" type="ORF">P154DRAFT_617549</name>
</gene>
<keyword evidence="2" id="KW-0456">Lyase</keyword>
<dbReference type="GO" id="GO:0005829">
    <property type="term" value="C:cytosol"/>
    <property type="evidence" value="ECO:0007669"/>
    <property type="project" value="TreeGrafter"/>
</dbReference>
<evidence type="ECO:0000256" key="2">
    <source>
        <dbReference type="ARBA" id="ARBA00023239"/>
    </source>
</evidence>
<dbReference type="PANTHER" id="PTHR22789:SF0">
    <property type="entry name" value="3-OXO-TETRONATE 4-PHOSPHATE DECARBOXYLASE-RELATED"/>
    <property type="match status" value="1"/>
</dbReference>
<sequence>MSLDGFEWSGNPNIQLLIASNHILHQHSLVDAFGHISIRHPNHSDQYIIAGYDPGAPALISRVEHFIEYWIDGSRSVRPNAPKGYSERFIHGEIYKKYPGVNCVVHSHSEKVIPFMSAGIAIKPIFHMAGFLGGKGPPVFDVTKLYRDVPSEQYTPDMLIKCAFSGSKLAETFLNEKSGAEVPACPVVLQKKHGFTCVGETIQTAVYRAIYLQKNSAMLKEALDLAGGDPVNVTYLSEEEAQGCAKMNKLTEDKAFRLWLKEVEVNRLYRNDDGIPDSLPVGGMQDDV</sequence>
<dbReference type="OrthoDB" id="2932980at2759"/>
<dbReference type="InterPro" id="IPR050197">
    <property type="entry name" value="Aldolase_class_II_sugar_metab"/>
</dbReference>
<dbReference type="Proteomes" id="UP000799779">
    <property type="component" value="Unassembled WGS sequence"/>
</dbReference>
<dbReference type="SUPFAM" id="SSF53639">
    <property type="entry name" value="AraD/HMP-PK domain-like"/>
    <property type="match status" value="1"/>
</dbReference>
<dbReference type="GO" id="GO:0019323">
    <property type="term" value="P:pentose catabolic process"/>
    <property type="evidence" value="ECO:0007669"/>
    <property type="project" value="TreeGrafter"/>
</dbReference>